<dbReference type="AlphaFoldDB" id="X1HP78"/>
<reference evidence="2" key="1">
    <citation type="journal article" date="2014" name="Front. Microbiol.">
        <title>High frequency of phylogenetically diverse reductive dehalogenase-homologous genes in deep subseafloor sedimentary metagenomes.</title>
        <authorList>
            <person name="Kawai M."/>
            <person name="Futagami T."/>
            <person name="Toyoda A."/>
            <person name="Takaki Y."/>
            <person name="Nishi S."/>
            <person name="Hori S."/>
            <person name="Arai W."/>
            <person name="Tsubouchi T."/>
            <person name="Morono Y."/>
            <person name="Uchiyama I."/>
            <person name="Ito T."/>
            <person name="Fujiyama A."/>
            <person name="Inagaki F."/>
            <person name="Takami H."/>
        </authorList>
    </citation>
    <scope>NUCLEOTIDE SEQUENCE</scope>
    <source>
        <strain evidence="2">Expedition CK06-06</strain>
    </source>
</reference>
<keyword evidence="1" id="KW-0812">Transmembrane</keyword>
<comment type="caution">
    <text evidence="2">The sequence shown here is derived from an EMBL/GenBank/DDBJ whole genome shotgun (WGS) entry which is preliminary data.</text>
</comment>
<name>X1HP78_9ZZZZ</name>
<accession>X1HP78</accession>
<evidence type="ECO:0000256" key="1">
    <source>
        <dbReference type="SAM" id="Phobius"/>
    </source>
</evidence>
<gene>
    <name evidence="2" type="ORF">S03H2_40719</name>
</gene>
<dbReference type="EMBL" id="BARU01025262">
    <property type="protein sequence ID" value="GAH58860.1"/>
    <property type="molecule type" value="Genomic_DNA"/>
</dbReference>
<organism evidence="2">
    <name type="scientific">marine sediment metagenome</name>
    <dbReference type="NCBI Taxonomy" id="412755"/>
    <lineage>
        <taxon>unclassified sequences</taxon>
        <taxon>metagenomes</taxon>
        <taxon>ecological metagenomes</taxon>
    </lineage>
</organism>
<protein>
    <submittedName>
        <fullName evidence="2">Uncharacterized protein</fullName>
    </submittedName>
</protein>
<keyword evidence="1" id="KW-1133">Transmembrane helix</keyword>
<keyword evidence="1" id="KW-0472">Membrane</keyword>
<proteinExistence type="predicted"/>
<sequence>MAKTIEEINEKIKSRKVVVLNAEEIIDYVNSYCCYLFGDYFFGFFILRQF</sequence>
<evidence type="ECO:0000313" key="2">
    <source>
        <dbReference type="EMBL" id="GAH58860.1"/>
    </source>
</evidence>
<feature type="transmembrane region" description="Helical" evidence="1">
    <location>
        <begin position="29"/>
        <end position="47"/>
    </location>
</feature>